<dbReference type="PRINTS" id="PR00702">
    <property type="entry name" value="ACRIFLAVINRP"/>
</dbReference>
<keyword evidence="3" id="KW-1003">Cell membrane</keyword>
<dbReference type="SUPFAM" id="SSF82866">
    <property type="entry name" value="Multidrug efflux transporter AcrB transmembrane domain"/>
    <property type="match status" value="2"/>
</dbReference>
<dbReference type="SUPFAM" id="SSF82693">
    <property type="entry name" value="Multidrug efflux transporter AcrB pore domain, PN1, PN2, PC1 and PC2 subdomains"/>
    <property type="match status" value="4"/>
</dbReference>
<feature type="transmembrane region" description="Helical" evidence="8">
    <location>
        <begin position="860"/>
        <end position="879"/>
    </location>
</feature>
<dbReference type="Gene3D" id="3.30.70.1430">
    <property type="entry name" value="Multidrug efflux transporter AcrB pore domain"/>
    <property type="match status" value="2"/>
</dbReference>
<proteinExistence type="predicted"/>
<feature type="transmembrane region" description="Helical" evidence="8">
    <location>
        <begin position="912"/>
        <end position="938"/>
    </location>
</feature>
<dbReference type="AlphaFoldDB" id="A0A7W8E6P1"/>
<evidence type="ECO:0000313" key="10">
    <source>
        <dbReference type="Proteomes" id="UP000540989"/>
    </source>
</evidence>
<reference evidence="9 10" key="1">
    <citation type="submission" date="2020-08" db="EMBL/GenBank/DDBJ databases">
        <title>Genomic Encyclopedia of Type Strains, Phase IV (KMG-V): Genome sequencing to study the core and pangenomes of soil and plant-associated prokaryotes.</title>
        <authorList>
            <person name="Whitman W."/>
        </authorList>
    </citation>
    <scope>NUCLEOTIDE SEQUENCE [LARGE SCALE GENOMIC DNA]</scope>
    <source>
        <strain evidence="9 10">M8UP14</strain>
    </source>
</reference>
<evidence type="ECO:0000256" key="3">
    <source>
        <dbReference type="ARBA" id="ARBA00022475"/>
    </source>
</evidence>
<accession>A0A7W8E6P1</accession>
<keyword evidence="7 8" id="KW-0472">Membrane</keyword>
<dbReference type="Gene3D" id="1.20.1640.10">
    <property type="entry name" value="Multidrug efflux transporter AcrB transmembrane domain"/>
    <property type="match status" value="2"/>
</dbReference>
<organism evidence="9 10">
    <name type="scientific">Granulicella aggregans</name>
    <dbReference type="NCBI Taxonomy" id="474949"/>
    <lineage>
        <taxon>Bacteria</taxon>
        <taxon>Pseudomonadati</taxon>
        <taxon>Acidobacteriota</taxon>
        <taxon>Terriglobia</taxon>
        <taxon>Terriglobales</taxon>
        <taxon>Acidobacteriaceae</taxon>
        <taxon>Granulicella</taxon>
    </lineage>
</organism>
<evidence type="ECO:0000256" key="8">
    <source>
        <dbReference type="SAM" id="Phobius"/>
    </source>
</evidence>
<dbReference type="FunFam" id="1.20.1640.10:FF:000001">
    <property type="entry name" value="Efflux pump membrane transporter"/>
    <property type="match status" value="1"/>
</dbReference>
<dbReference type="GO" id="GO:0042910">
    <property type="term" value="F:xenobiotic transmembrane transporter activity"/>
    <property type="evidence" value="ECO:0007669"/>
    <property type="project" value="TreeGrafter"/>
</dbReference>
<dbReference type="InterPro" id="IPR027463">
    <property type="entry name" value="AcrB_DN_DC_subdom"/>
</dbReference>
<dbReference type="SUPFAM" id="SSF82714">
    <property type="entry name" value="Multidrug efflux transporter AcrB TolC docking domain, DN and DC subdomains"/>
    <property type="match status" value="2"/>
</dbReference>
<keyword evidence="6 8" id="KW-1133">Transmembrane helix</keyword>
<evidence type="ECO:0000256" key="5">
    <source>
        <dbReference type="ARBA" id="ARBA00022692"/>
    </source>
</evidence>
<dbReference type="Proteomes" id="UP000540989">
    <property type="component" value="Unassembled WGS sequence"/>
</dbReference>
<dbReference type="Gene3D" id="3.30.2090.10">
    <property type="entry name" value="Multidrug efflux transporter AcrB TolC docking domain, DN and DC subdomains"/>
    <property type="match status" value="2"/>
</dbReference>
<dbReference type="Pfam" id="PF00873">
    <property type="entry name" value="ACR_tran"/>
    <property type="match status" value="1"/>
</dbReference>
<feature type="transmembrane region" description="Helical" evidence="8">
    <location>
        <begin position="337"/>
        <end position="353"/>
    </location>
</feature>
<evidence type="ECO:0000256" key="2">
    <source>
        <dbReference type="ARBA" id="ARBA00022448"/>
    </source>
</evidence>
<keyword evidence="2" id="KW-0813">Transport</keyword>
<feature type="transmembrane region" description="Helical" evidence="8">
    <location>
        <begin position="432"/>
        <end position="451"/>
    </location>
</feature>
<gene>
    <name evidence="9" type="ORF">HDF16_005607</name>
</gene>
<feature type="transmembrane region" description="Helical" evidence="8">
    <location>
        <begin position="959"/>
        <end position="978"/>
    </location>
</feature>
<evidence type="ECO:0000256" key="1">
    <source>
        <dbReference type="ARBA" id="ARBA00004429"/>
    </source>
</evidence>
<comment type="caution">
    <text evidence="9">The sequence shown here is derived from an EMBL/GenBank/DDBJ whole genome shotgun (WGS) entry which is preliminary data.</text>
</comment>
<keyword evidence="5 8" id="KW-0812">Transmembrane</keyword>
<keyword evidence="10" id="KW-1185">Reference proteome</keyword>
<feature type="transmembrane region" description="Helical" evidence="8">
    <location>
        <begin position="360"/>
        <end position="384"/>
    </location>
</feature>
<protein>
    <submittedName>
        <fullName evidence="9">Multidrug efflux pump</fullName>
    </submittedName>
</protein>
<dbReference type="Gene3D" id="3.30.70.1440">
    <property type="entry name" value="Multidrug efflux transporter AcrB pore domain"/>
    <property type="match status" value="1"/>
</dbReference>
<name>A0A7W8E6P1_9BACT</name>
<evidence type="ECO:0000256" key="4">
    <source>
        <dbReference type="ARBA" id="ARBA00022519"/>
    </source>
</evidence>
<evidence type="ECO:0000256" key="7">
    <source>
        <dbReference type="ARBA" id="ARBA00023136"/>
    </source>
</evidence>
<dbReference type="EMBL" id="JACHIP010000021">
    <property type="protein sequence ID" value="MBB5060871.1"/>
    <property type="molecule type" value="Genomic_DNA"/>
</dbReference>
<feature type="transmembrane region" description="Helical" evidence="8">
    <location>
        <begin position="463"/>
        <end position="490"/>
    </location>
</feature>
<dbReference type="PANTHER" id="PTHR32063">
    <property type="match status" value="1"/>
</dbReference>
<evidence type="ECO:0000313" key="9">
    <source>
        <dbReference type="EMBL" id="MBB5060871.1"/>
    </source>
</evidence>
<feature type="transmembrane region" description="Helical" evidence="8">
    <location>
        <begin position="990"/>
        <end position="1016"/>
    </location>
</feature>
<evidence type="ECO:0000256" key="6">
    <source>
        <dbReference type="ARBA" id="ARBA00022989"/>
    </source>
</evidence>
<dbReference type="RefSeq" id="WP_184223438.1">
    <property type="nucleotide sequence ID" value="NZ_JACHIP010000021.1"/>
</dbReference>
<dbReference type="GO" id="GO:0005886">
    <property type="term" value="C:plasma membrane"/>
    <property type="evidence" value="ECO:0007669"/>
    <property type="project" value="UniProtKB-SubCell"/>
</dbReference>
<sequence>MNISALFVKRPVGTTLLAVGVSIAGVIAFKLLPVASLPLVDLSAISVTAALPGASPETMASSVATPLEKQFTHIAAITAMSSTSTLGVTQIRLVFDMSRDVDGAARDVEAAINAARSYLPTNLPANPTYRKLDSARAPVLVLNLASKTSDSGTLYDTASSIIQQKISQIKGVGQVSILGGSLPAVRIELNPQQMSHYGLGMQNIANVISQQNANRPKGQISDGTTISDVTANDQIRKAQDYAPLVVGMKDGAVVRLTDIGSVTDSVENVRSVAYVNGKESVSLLVYCSPGANVISTVDEIKHRLPAIRASIPANQQLLVTGDLTTTIRASVKDIERTLILSIVLVVFVVFLFLRNARATLIPGVAVAISVIGTFAVIYFCGYTLDNLSLMALAISTGFVVDDAIVVMENTVRLMELGVSARDAALRGAEETGPTVLSMSLSLIAVFIPILFMGGIPGRLFHEFAFTLVVSIAISMVVSLTVTPMMCAYVLRSEIEATHGRLYRFTECGFDHLLAGYRHSLTWVLKHPTTILILFLGTLALNVVLMARVPKGMFPIQDTGSLLGGIQGPQDASFGAMQRSLKAIEAVVQTDPAVDVVTGFTGSSSGPGSSDGSNSGFLFVTLKPLEQRKVSASEVLDRLRPKLEAIPDAATELKPFQDIPSEGKDSNAEYQYELYSDSVTDLSKWGPILYQEMRKMPEITDVSIDQQNKGLQALVDYDRPTAARYGITPQLIDQSLYGAFGQAQVSTIYTSLNQYHVIMEAAPQYTQSPLGLGSIYVHPFGGPSVPLDAFARPTKSTSPLAVNHDGLFPAVTVSFNLAAATSLGQATAAIEQLKQRLALPRTVRGAFPGTAGGMSKSLIDMIVLIVMALFAVYIVLGVLYESLMHPLTILSTLPPASVGAVLALILFKSELDVISIIGIVLLIGIVKKNAIMMIDFALLAERIEGKSPRDAIFEACLLRFRPIMMTTMAALFGALPLAMGHGTGSELRRPLGIAVAGGLVLSQILTLYTTPVIYLFLDRLRLRFRSTRNTHELLAPGDIL</sequence>
<comment type="subcellular location">
    <subcellularLocation>
        <location evidence="1">Cell inner membrane</location>
        <topology evidence="1">Multi-pass membrane protein</topology>
    </subcellularLocation>
</comment>
<dbReference type="InterPro" id="IPR001036">
    <property type="entry name" value="Acrflvin-R"/>
</dbReference>
<feature type="transmembrane region" description="Helical" evidence="8">
    <location>
        <begin position="530"/>
        <end position="548"/>
    </location>
</feature>
<keyword evidence="4" id="KW-0997">Cell inner membrane</keyword>
<dbReference type="Gene3D" id="3.30.70.1320">
    <property type="entry name" value="Multidrug efflux transporter AcrB pore domain like"/>
    <property type="match status" value="1"/>
</dbReference>
<dbReference type="PANTHER" id="PTHR32063:SF34">
    <property type="entry name" value="MULTIDRUG RESISTANCE PROTEIN MDTC"/>
    <property type="match status" value="1"/>
</dbReference>